<protein>
    <submittedName>
        <fullName evidence="1">Uncharacterized protein</fullName>
    </submittedName>
</protein>
<accession>A0ACC2NYS2</accession>
<gene>
    <name evidence="1" type="ORF">QAD02_011255</name>
</gene>
<dbReference type="EMBL" id="CM056742">
    <property type="protein sequence ID" value="KAJ8675469.1"/>
    <property type="molecule type" value="Genomic_DNA"/>
</dbReference>
<dbReference type="Proteomes" id="UP001239111">
    <property type="component" value="Chromosome 2"/>
</dbReference>
<evidence type="ECO:0000313" key="1">
    <source>
        <dbReference type="EMBL" id="KAJ8675469.1"/>
    </source>
</evidence>
<evidence type="ECO:0000313" key="2">
    <source>
        <dbReference type="Proteomes" id="UP001239111"/>
    </source>
</evidence>
<comment type="caution">
    <text evidence="1">The sequence shown here is derived from an EMBL/GenBank/DDBJ whole genome shotgun (WGS) entry which is preliminary data.</text>
</comment>
<name>A0ACC2NYS2_9HYME</name>
<proteinExistence type="predicted"/>
<reference evidence="1" key="1">
    <citation type="submission" date="2023-04" db="EMBL/GenBank/DDBJ databases">
        <title>A chromosome-level genome assembly of the parasitoid wasp Eretmocerus hayati.</title>
        <authorList>
            <person name="Zhong Y."/>
            <person name="Liu S."/>
            <person name="Liu Y."/>
        </authorList>
    </citation>
    <scope>NUCLEOTIDE SEQUENCE</scope>
    <source>
        <strain evidence="1">ZJU_SS_LIU_2023</strain>
    </source>
</reference>
<sequence length="537" mass="61297">MISRKFICIASLALLVQFGSIFGFPSDNERDKIVETDFPENLRDERILGGIGVTVESFPFMVSIMYYGRHLCGGTIYSKDIILTAAHCVEARWIKMMQIRTGTVRSDKGGNIYNVTKVSHPSEYIHWIAGYDIAILRVEPSIEFHEKVSPVEIFNWTEKVGHKREGATIGWGLTKFPSPSAFSRPSPLLQFLKVWAYSPEYCYERYNVQGPKQFCTWAGNKTACSGDSGGPFLVKTDGKWRQAGVYSSSKCHLNKTEPMLWAEVAAHVQWIEEESFSLLTPTQLPYTRKPFSTEKREYFHKNRGTEITPSDAPWTVAIMSATYQDFECSGAIVHSQHVLTAASCVSQDGKHLVYAGSGSPKQNQIYNVIRVFQHPNYHKHSDNTPVNDIAVLRVDRTFEFSDHVSQIVMAAKDEQIIRSKPANMYFWQFEVDRSGHGENMLYSLPIEMKAKDECNGIYEQSREGYLPEKQICGSNYIGMCMELKGGPLVIEDYSQKRLLGIYTWKKFCEDNQFPNVFTELSPYRTWIEARFTDWSDT</sequence>
<organism evidence="1 2">
    <name type="scientific">Eretmocerus hayati</name>
    <dbReference type="NCBI Taxonomy" id="131215"/>
    <lineage>
        <taxon>Eukaryota</taxon>
        <taxon>Metazoa</taxon>
        <taxon>Ecdysozoa</taxon>
        <taxon>Arthropoda</taxon>
        <taxon>Hexapoda</taxon>
        <taxon>Insecta</taxon>
        <taxon>Pterygota</taxon>
        <taxon>Neoptera</taxon>
        <taxon>Endopterygota</taxon>
        <taxon>Hymenoptera</taxon>
        <taxon>Apocrita</taxon>
        <taxon>Proctotrupomorpha</taxon>
        <taxon>Chalcidoidea</taxon>
        <taxon>Aphelinidae</taxon>
        <taxon>Aphelininae</taxon>
        <taxon>Eretmocerus</taxon>
    </lineage>
</organism>
<keyword evidence="2" id="KW-1185">Reference proteome</keyword>